<proteinExistence type="predicted"/>
<dbReference type="AlphaFoldDB" id="A0A7S1LY43"/>
<feature type="region of interest" description="Disordered" evidence="1">
    <location>
        <begin position="39"/>
        <end position="76"/>
    </location>
</feature>
<gene>
    <name evidence="2" type="ORF">NDES1114_LOCUS14125</name>
</gene>
<reference evidence="2" key="1">
    <citation type="submission" date="2021-01" db="EMBL/GenBank/DDBJ databases">
        <authorList>
            <person name="Corre E."/>
            <person name="Pelletier E."/>
            <person name="Niang G."/>
            <person name="Scheremetjew M."/>
            <person name="Finn R."/>
            <person name="Kale V."/>
            <person name="Holt S."/>
            <person name="Cochrane G."/>
            <person name="Meng A."/>
            <person name="Brown T."/>
            <person name="Cohen L."/>
        </authorList>
    </citation>
    <scope>NUCLEOTIDE SEQUENCE</scope>
    <source>
        <strain evidence="2">CCAP 1951/1</strain>
    </source>
</reference>
<accession>A0A7S1LY43</accession>
<protein>
    <submittedName>
        <fullName evidence="2">Uncharacterized protein</fullName>
    </submittedName>
</protein>
<organism evidence="2">
    <name type="scientific">Neobodo designis</name>
    <name type="common">Flagellated protozoan</name>
    <name type="synonym">Bodo designis</name>
    <dbReference type="NCBI Taxonomy" id="312471"/>
    <lineage>
        <taxon>Eukaryota</taxon>
        <taxon>Discoba</taxon>
        <taxon>Euglenozoa</taxon>
        <taxon>Kinetoplastea</taxon>
        <taxon>Metakinetoplastina</taxon>
        <taxon>Neobodonida</taxon>
        <taxon>Neobodo</taxon>
    </lineage>
</organism>
<name>A0A7S1LY43_NEODS</name>
<dbReference type="EMBL" id="HBGF01021390">
    <property type="protein sequence ID" value="CAD9114839.1"/>
    <property type="molecule type" value="Transcribed_RNA"/>
</dbReference>
<sequence>MTDSSTPTTASSSRPGTRNGTTSRTELLEARKRQLLEKNATTFGQRQARSHEVAGRVHVKPYVVPEPPPSSQASRTARFHPGQIFRDASPPRESHTGLPAIPSVRRRLAADQQTADKPNGLLGSCSSSPRYLRDKLPSTTRPNTGTLNDGAPMYSCFSSDTVFRGDLPRGSLELTMGLTFGGDMSGTPRGVFKKGLEKPISRTLIR</sequence>
<feature type="region of interest" description="Disordered" evidence="1">
    <location>
        <begin position="108"/>
        <end position="147"/>
    </location>
</feature>
<feature type="compositionally biased region" description="Low complexity" evidence="1">
    <location>
        <begin position="1"/>
        <end position="18"/>
    </location>
</feature>
<evidence type="ECO:0000313" key="2">
    <source>
        <dbReference type="EMBL" id="CAD9114839.1"/>
    </source>
</evidence>
<feature type="region of interest" description="Disordered" evidence="1">
    <location>
        <begin position="1"/>
        <end position="27"/>
    </location>
</feature>
<evidence type="ECO:0000256" key="1">
    <source>
        <dbReference type="SAM" id="MobiDB-lite"/>
    </source>
</evidence>
<feature type="compositionally biased region" description="Polar residues" evidence="1">
    <location>
        <begin position="137"/>
        <end position="147"/>
    </location>
</feature>